<feature type="domain" description="RNase H type-1" evidence="1">
    <location>
        <begin position="70"/>
        <end position="207"/>
    </location>
</feature>
<gene>
    <name evidence="2" type="ORF">C4B60_03870</name>
</gene>
<dbReference type="Proteomes" id="UP000239047">
    <property type="component" value="Unassembled WGS sequence"/>
</dbReference>
<dbReference type="Gene3D" id="3.30.420.10">
    <property type="entry name" value="Ribonuclease H-like superfamily/Ribonuclease H"/>
    <property type="match status" value="1"/>
</dbReference>
<evidence type="ECO:0000313" key="3">
    <source>
        <dbReference type="Proteomes" id="UP000239047"/>
    </source>
</evidence>
<keyword evidence="3" id="KW-1185">Reference proteome</keyword>
<name>A0A2S5GE82_9BACL</name>
<dbReference type="GO" id="GO:0003676">
    <property type="term" value="F:nucleic acid binding"/>
    <property type="evidence" value="ECO:0007669"/>
    <property type="project" value="InterPro"/>
</dbReference>
<dbReference type="PROSITE" id="PS50879">
    <property type="entry name" value="RNASE_H_1"/>
    <property type="match status" value="1"/>
</dbReference>
<evidence type="ECO:0000313" key="2">
    <source>
        <dbReference type="EMBL" id="PPA71214.1"/>
    </source>
</evidence>
<dbReference type="OrthoDB" id="2680098at2"/>
<dbReference type="InterPro" id="IPR012337">
    <property type="entry name" value="RNaseH-like_sf"/>
</dbReference>
<dbReference type="CDD" id="cd09279">
    <property type="entry name" value="RNase_HI_like"/>
    <property type="match status" value="1"/>
</dbReference>
<dbReference type="InterPro" id="IPR036397">
    <property type="entry name" value="RNaseH_sf"/>
</dbReference>
<dbReference type="AlphaFoldDB" id="A0A2S5GE82"/>
<dbReference type="PANTHER" id="PTHR48475:SF1">
    <property type="entry name" value="RNASE H TYPE-1 DOMAIN-CONTAINING PROTEIN"/>
    <property type="match status" value="1"/>
</dbReference>
<dbReference type="Pfam" id="PF13456">
    <property type="entry name" value="RVT_3"/>
    <property type="match status" value="1"/>
</dbReference>
<dbReference type="GO" id="GO:0004523">
    <property type="term" value="F:RNA-DNA hybrid ribonuclease activity"/>
    <property type="evidence" value="ECO:0007669"/>
    <property type="project" value="InterPro"/>
</dbReference>
<accession>A0A2S5GE82</accession>
<evidence type="ECO:0000259" key="1">
    <source>
        <dbReference type="PROSITE" id="PS50879"/>
    </source>
</evidence>
<dbReference type="SUPFAM" id="SSF53098">
    <property type="entry name" value="Ribonuclease H-like"/>
    <property type="match status" value="1"/>
</dbReference>
<sequence length="217" mass="24773">MDVRLHFQYKHPALPSVSFSSDWMPEHISLKMIQDIEKTGRMKELKIEDDMGQTWTLKEYKKLLTKAEEQKTNLQIHFDGSFNPQTSQSGIGVILTYQEAGKTYRVRENALLNHLSSNNEAEYAALYKGMQLVDELGVSSQNIKITGDSLVVVNQVTGEWPCYEEQLNKWIDKIEALSERNKLKLDLKAVRRNDNKEADKLASQALEGVAVQSKTEI</sequence>
<dbReference type="InterPro" id="IPR002156">
    <property type="entry name" value="RNaseH_domain"/>
</dbReference>
<reference evidence="2 3" key="1">
    <citation type="submission" date="2018-02" db="EMBL/GenBank/DDBJ databases">
        <title>Jeotgalibacillus proteolyticum sp. nov. a protease producing bacterium isolated from ocean sediments of Laizhou Bay.</title>
        <authorList>
            <person name="Li Y."/>
        </authorList>
    </citation>
    <scope>NUCLEOTIDE SEQUENCE [LARGE SCALE GENOMIC DNA]</scope>
    <source>
        <strain evidence="2 3">22-7</strain>
    </source>
</reference>
<dbReference type="NCBIfam" id="NF005822">
    <property type="entry name" value="PRK07708.1"/>
    <property type="match status" value="1"/>
</dbReference>
<proteinExistence type="predicted"/>
<protein>
    <recommendedName>
        <fullName evidence="1">RNase H type-1 domain-containing protein</fullName>
    </recommendedName>
</protein>
<organism evidence="2 3">
    <name type="scientific">Jeotgalibacillus proteolyticus</name>
    <dbReference type="NCBI Taxonomy" id="2082395"/>
    <lineage>
        <taxon>Bacteria</taxon>
        <taxon>Bacillati</taxon>
        <taxon>Bacillota</taxon>
        <taxon>Bacilli</taxon>
        <taxon>Bacillales</taxon>
        <taxon>Caryophanaceae</taxon>
        <taxon>Jeotgalibacillus</taxon>
    </lineage>
</organism>
<dbReference type="EMBL" id="PREZ01000002">
    <property type="protein sequence ID" value="PPA71214.1"/>
    <property type="molecule type" value="Genomic_DNA"/>
</dbReference>
<comment type="caution">
    <text evidence="2">The sequence shown here is derived from an EMBL/GenBank/DDBJ whole genome shotgun (WGS) entry which is preliminary data.</text>
</comment>
<dbReference type="PANTHER" id="PTHR48475">
    <property type="entry name" value="RIBONUCLEASE H"/>
    <property type="match status" value="1"/>
</dbReference>